<gene>
    <name evidence="7" type="ORF">GCM10011335_09590</name>
</gene>
<dbReference type="GO" id="GO:0008983">
    <property type="term" value="F:protein-glutamate O-methyltransferase activity"/>
    <property type="evidence" value="ECO:0007669"/>
    <property type="project" value="UniProtKB-EC"/>
</dbReference>
<dbReference type="Pfam" id="PF01739">
    <property type="entry name" value="CheR"/>
    <property type="match status" value="1"/>
</dbReference>
<name>A0A917D6V9_9HYPH</name>
<dbReference type="RefSeq" id="WP_244639846.1">
    <property type="nucleotide sequence ID" value="NZ_BMJJ01000002.1"/>
</dbReference>
<dbReference type="InterPro" id="IPR000780">
    <property type="entry name" value="CheR_MeTrfase"/>
</dbReference>
<dbReference type="PRINTS" id="PR00996">
    <property type="entry name" value="CHERMTFRASE"/>
</dbReference>
<dbReference type="GO" id="GO:0032259">
    <property type="term" value="P:methylation"/>
    <property type="evidence" value="ECO:0007669"/>
    <property type="project" value="UniProtKB-KW"/>
</dbReference>
<organism evidence="7 8">
    <name type="scientific">Aureimonas glaciei</name>
    <dbReference type="NCBI Taxonomy" id="1776957"/>
    <lineage>
        <taxon>Bacteria</taxon>
        <taxon>Pseudomonadati</taxon>
        <taxon>Pseudomonadota</taxon>
        <taxon>Alphaproteobacteria</taxon>
        <taxon>Hyphomicrobiales</taxon>
        <taxon>Aurantimonadaceae</taxon>
        <taxon>Aureimonas</taxon>
    </lineage>
</organism>
<evidence type="ECO:0000259" key="6">
    <source>
        <dbReference type="PROSITE" id="PS50123"/>
    </source>
</evidence>
<comment type="caution">
    <text evidence="7">The sequence shown here is derived from an EMBL/GenBank/DDBJ whole genome shotgun (WGS) entry which is preliminary data.</text>
</comment>
<dbReference type="PANTHER" id="PTHR24422">
    <property type="entry name" value="CHEMOTAXIS PROTEIN METHYLTRANSFERASE"/>
    <property type="match status" value="1"/>
</dbReference>
<dbReference type="SMART" id="SM00138">
    <property type="entry name" value="MeTrc"/>
    <property type="match status" value="1"/>
</dbReference>
<dbReference type="InterPro" id="IPR036804">
    <property type="entry name" value="CheR_N_sf"/>
</dbReference>
<dbReference type="Proteomes" id="UP000613160">
    <property type="component" value="Unassembled WGS sequence"/>
</dbReference>
<evidence type="ECO:0000256" key="2">
    <source>
        <dbReference type="ARBA" id="ARBA00012534"/>
    </source>
</evidence>
<evidence type="ECO:0000313" key="8">
    <source>
        <dbReference type="Proteomes" id="UP000613160"/>
    </source>
</evidence>
<feature type="domain" description="CheR-type methyltransferase" evidence="6">
    <location>
        <begin position="13"/>
        <end position="280"/>
    </location>
</feature>
<dbReference type="Gene3D" id="1.10.155.10">
    <property type="entry name" value="Chemotaxis receptor methyltransferase CheR, N-terminal domain"/>
    <property type="match status" value="1"/>
</dbReference>
<dbReference type="EMBL" id="BMJJ01000002">
    <property type="protein sequence ID" value="GGD08810.1"/>
    <property type="molecule type" value="Genomic_DNA"/>
</dbReference>
<evidence type="ECO:0000256" key="1">
    <source>
        <dbReference type="ARBA" id="ARBA00001541"/>
    </source>
</evidence>
<evidence type="ECO:0000313" key="7">
    <source>
        <dbReference type="EMBL" id="GGD08810.1"/>
    </source>
</evidence>
<comment type="catalytic activity">
    <reaction evidence="1">
        <text>L-glutamyl-[protein] + S-adenosyl-L-methionine = [protein]-L-glutamate 5-O-methyl ester + S-adenosyl-L-homocysteine</text>
        <dbReference type="Rhea" id="RHEA:24452"/>
        <dbReference type="Rhea" id="RHEA-COMP:10208"/>
        <dbReference type="Rhea" id="RHEA-COMP:10311"/>
        <dbReference type="ChEBI" id="CHEBI:29973"/>
        <dbReference type="ChEBI" id="CHEBI:57856"/>
        <dbReference type="ChEBI" id="CHEBI:59789"/>
        <dbReference type="ChEBI" id="CHEBI:82795"/>
        <dbReference type="EC" id="2.1.1.80"/>
    </reaction>
</comment>
<evidence type="ECO:0000256" key="4">
    <source>
        <dbReference type="ARBA" id="ARBA00022679"/>
    </source>
</evidence>
<dbReference type="InterPro" id="IPR029063">
    <property type="entry name" value="SAM-dependent_MTases_sf"/>
</dbReference>
<dbReference type="Gene3D" id="3.40.50.150">
    <property type="entry name" value="Vaccinia Virus protein VP39"/>
    <property type="match status" value="1"/>
</dbReference>
<evidence type="ECO:0000256" key="5">
    <source>
        <dbReference type="ARBA" id="ARBA00022691"/>
    </source>
</evidence>
<dbReference type="InterPro" id="IPR050903">
    <property type="entry name" value="Bact_Chemotaxis_MeTrfase"/>
</dbReference>
<dbReference type="InterPro" id="IPR022642">
    <property type="entry name" value="CheR_C"/>
</dbReference>
<sequence>MAEDEPDVLSVPDLQRFCEFLYARTGMQFNETKRYYIDRRVAERMAANDAASFAAYFQQLRADAVEAEQLINSFTVNETYFYREDYQFRCLSRSILPEIVQSRAPGDKIRIWSVPCSTGEEAYSIAIWLLENWRLVDVYNIEIVGSDIDTRALGDAVAGYFGERALSRLPAELRDAYFEAEQKGQRRLVGDLRESVSFTSVNLVDPASTIVHGNFDVIFCRNALIYFDDDSRRTAVHNLYAQLNPGGFVCLGHSESMSRITDLFQMRRFEDAIVYQRPKRA</sequence>
<dbReference type="EC" id="2.1.1.80" evidence="2"/>
<dbReference type="AlphaFoldDB" id="A0A917D6V9"/>
<accession>A0A917D6V9</accession>
<keyword evidence="8" id="KW-1185">Reference proteome</keyword>
<keyword evidence="5" id="KW-0949">S-adenosyl-L-methionine</keyword>
<protein>
    <recommendedName>
        <fullName evidence="2">protein-glutamate O-methyltransferase</fullName>
        <ecNumber evidence="2">2.1.1.80</ecNumber>
    </recommendedName>
</protein>
<dbReference type="SUPFAM" id="SSF47757">
    <property type="entry name" value="Chemotaxis receptor methyltransferase CheR, N-terminal domain"/>
    <property type="match status" value="1"/>
</dbReference>
<keyword evidence="3 7" id="KW-0489">Methyltransferase</keyword>
<dbReference type="SUPFAM" id="SSF53335">
    <property type="entry name" value="S-adenosyl-L-methionine-dependent methyltransferases"/>
    <property type="match status" value="1"/>
</dbReference>
<keyword evidence="4" id="KW-0808">Transferase</keyword>
<dbReference type="PROSITE" id="PS50123">
    <property type="entry name" value="CHER"/>
    <property type="match status" value="1"/>
</dbReference>
<evidence type="ECO:0000256" key="3">
    <source>
        <dbReference type="ARBA" id="ARBA00022603"/>
    </source>
</evidence>
<reference evidence="7" key="1">
    <citation type="journal article" date="2014" name="Int. J. Syst. Evol. Microbiol.">
        <title>Complete genome sequence of Corynebacterium casei LMG S-19264T (=DSM 44701T), isolated from a smear-ripened cheese.</title>
        <authorList>
            <consortium name="US DOE Joint Genome Institute (JGI-PGF)"/>
            <person name="Walter F."/>
            <person name="Albersmeier A."/>
            <person name="Kalinowski J."/>
            <person name="Ruckert C."/>
        </authorList>
    </citation>
    <scope>NUCLEOTIDE SEQUENCE</scope>
    <source>
        <strain evidence="7">CGMCC 1.15493</strain>
    </source>
</reference>
<dbReference type="InterPro" id="IPR022641">
    <property type="entry name" value="CheR_N"/>
</dbReference>
<reference evidence="7" key="2">
    <citation type="submission" date="2020-09" db="EMBL/GenBank/DDBJ databases">
        <authorList>
            <person name="Sun Q."/>
            <person name="Zhou Y."/>
        </authorList>
    </citation>
    <scope>NUCLEOTIDE SEQUENCE</scope>
    <source>
        <strain evidence="7">CGMCC 1.15493</strain>
    </source>
</reference>
<proteinExistence type="predicted"/>
<dbReference type="PANTHER" id="PTHR24422:SF10">
    <property type="entry name" value="CHEMOTAXIS PROTEIN METHYLTRANSFERASE 2"/>
    <property type="match status" value="1"/>
</dbReference>
<dbReference type="Pfam" id="PF03705">
    <property type="entry name" value="CheR_N"/>
    <property type="match status" value="1"/>
</dbReference>